<dbReference type="InterPro" id="IPR015946">
    <property type="entry name" value="KH_dom-like_a/b"/>
</dbReference>
<dbReference type="NCBIfam" id="TIGR03561">
    <property type="entry name" value="organ_hyd_perox"/>
    <property type="match status" value="1"/>
</dbReference>
<organism evidence="2 3">
    <name type="scientific">Roseateles agri</name>
    <dbReference type="NCBI Taxonomy" id="3098619"/>
    <lineage>
        <taxon>Bacteria</taxon>
        <taxon>Pseudomonadati</taxon>
        <taxon>Pseudomonadota</taxon>
        <taxon>Betaproteobacteria</taxon>
        <taxon>Burkholderiales</taxon>
        <taxon>Sphaerotilaceae</taxon>
        <taxon>Roseateles</taxon>
    </lineage>
</organism>
<dbReference type="InterPro" id="IPR019953">
    <property type="entry name" value="OHR"/>
</dbReference>
<dbReference type="Gene3D" id="3.30.300.20">
    <property type="match status" value="1"/>
</dbReference>
<dbReference type="InterPro" id="IPR036102">
    <property type="entry name" value="OsmC/Ohrsf"/>
</dbReference>
<dbReference type="Proteomes" id="UP001285263">
    <property type="component" value="Unassembled WGS sequence"/>
</dbReference>
<dbReference type="SUPFAM" id="SSF82784">
    <property type="entry name" value="OsmC-like"/>
    <property type="match status" value="1"/>
</dbReference>
<keyword evidence="3" id="KW-1185">Reference proteome</keyword>
<gene>
    <name evidence="2" type="ORF">SNE35_20410</name>
</gene>
<dbReference type="PANTHER" id="PTHR33797:SF2">
    <property type="entry name" value="ORGANIC HYDROPEROXIDE RESISTANCE PROTEIN-LIKE"/>
    <property type="match status" value="1"/>
</dbReference>
<dbReference type="InterPro" id="IPR003718">
    <property type="entry name" value="OsmC/Ohr_fam"/>
</dbReference>
<reference evidence="2 3" key="1">
    <citation type="submission" date="2023-11" db="EMBL/GenBank/DDBJ databases">
        <title>Paucibacter sp. nov., isolated from fresh soil in Korea.</title>
        <authorList>
            <person name="Le N.T.T."/>
        </authorList>
    </citation>
    <scope>NUCLEOTIDE SEQUENCE [LARGE SCALE GENOMIC DNA]</scope>
    <source>
        <strain evidence="2 3">R3-3</strain>
    </source>
</reference>
<dbReference type="Pfam" id="PF02566">
    <property type="entry name" value="OsmC"/>
    <property type="match status" value="1"/>
</dbReference>
<protein>
    <submittedName>
        <fullName evidence="2">Organic hydroperoxide resistance protein</fullName>
    </submittedName>
</protein>
<dbReference type="PANTHER" id="PTHR33797">
    <property type="entry name" value="ORGANIC HYDROPEROXIDE RESISTANCE PROTEIN-LIKE"/>
    <property type="match status" value="1"/>
</dbReference>
<dbReference type="RefSeq" id="WP_320424846.1">
    <property type="nucleotide sequence ID" value="NZ_JAXCLA010000006.1"/>
</dbReference>
<comment type="caution">
    <text evidence="2">The sequence shown here is derived from an EMBL/GenBank/DDBJ whole genome shotgun (WGS) entry which is preliminary data.</text>
</comment>
<dbReference type="EMBL" id="JAXCLA010000006">
    <property type="protein sequence ID" value="MDY0746887.1"/>
    <property type="molecule type" value="Genomic_DNA"/>
</dbReference>
<comment type="similarity">
    <text evidence="1">Belongs to the OsmC/Ohr family.</text>
</comment>
<evidence type="ECO:0000313" key="2">
    <source>
        <dbReference type="EMBL" id="MDY0746887.1"/>
    </source>
</evidence>
<accession>A0ABU5DKR0</accession>
<proteinExistence type="inferred from homology"/>
<evidence type="ECO:0000256" key="1">
    <source>
        <dbReference type="ARBA" id="ARBA00007378"/>
    </source>
</evidence>
<sequence>MIRIIDKVLYTASTATTGGREGSGLSTDGALNVRLSTPGSNGTGTNPEQLFAVGYSACFLGAMRRVKTTDGARVPDDASIEADVSLGLTADGGFALSAKLHVVLPGLSEQQKWALVDGAHQLCPYSLATRGNIEVAFTVA</sequence>
<evidence type="ECO:0000313" key="3">
    <source>
        <dbReference type="Proteomes" id="UP001285263"/>
    </source>
</evidence>
<dbReference type="Gene3D" id="2.20.25.10">
    <property type="match status" value="1"/>
</dbReference>
<name>A0ABU5DKR0_9BURK</name>